<organism evidence="2 3">
    <name type="scientific">Kumtagia ephedrae</name>
    <dbReference type="NCBI Taxonomy" id="2116701"/>
    <lineage>
        <taxon>Bacteria</taxon>
        <taxon>Pseudomonadati</taxon>
        <taxon>Pseudomonadota</taxon>
        <taxon>Alphaproteobacteria</taxon>
        <taxon>Hyphomicrobiales</taxon>
        <taxon>Phyllobacteriaceae</taxon>
        <taxon>Kumtagia</taxon>
    </lineage>
</organism>
<name>A0A2P7SF72_9HYPH</name>
<sequence>MSDSPVAPLAVRAAAKKDRRAGPLKSFWRRIRKPLAQSRLVKATVASLLAQVLRFVHATNRQASGSTDAGKAYAAVTPAIIAIWHGQHLLAPAIYPRGAPLTAMVSRSADAELNALVIEKFGFDAVRGSGGREKANKRDKGGAQALLALKKALDAGSNVCMIADIPHGTPRQAGMGIVTLARLSGRPVVPVGLATSRRKVLEGTWDKTTINLPFGRRALIVGDPIAVAADADDAELERKRQEITAGLNEATERAYRIVDGRA</sequence>
<dbReference type="InterPro" id="IPR007172">
    <property type="entry name" value="DUF374"/>
</dbReference>
<reference evidence="2 3" key="1">
    <citation type="submission" date="2018-03" db="EMBL/GenBank/DDBJ databases">
        <title>The draft genome of Mesorhizobium sp. 6GN-30.</title>
        <authorList>
            <person name="Liu L."/>
            <person name="Li L."/>
            <person name="Wang T."/>
            <person name="Zhang X."/>
            <person name="Liang L."/>
        </authorList>
    </citation>
    <scope>NUCLEOTIDE SEQUENCE [LARGE SCALE GENOMIC DNA]</scope>
    <source>
        <strain evidence="2 3">6GN30</strain>
    </source>
</reference>
<dbReference type="Proteomes" id="UP000241229">
    <property type="component" value="Unassembled WGS sequence"/>
</dbReference>
<gene>
    <name evidence="2" type="ORF">C7I84_10470</name>
</gene>
<accession>A0A2P7SF72</accession>
<dbReference type="AlphaFoldDB" id="A0A2P7SF72"/>
<protein>
    <recommendedName>
        <fullName evidence="1">DUF374 domain-containing protein</fullName>
    </recommendedName>
</protein>
<dbReference type="Pfam" id="PF04028">
    <property type="entry name" value="DUF374"/>
    <property type="match status" value="1"/>
</dbReference>
<keyword evidence="3" id="KW-1185">Reference proteome</keyword>
<proteinExistence type="predicted"/>
<feature type="domain" description="DUF374" evidence="1">
    <location>
        <begin position="95"/>
        <end position="168"/>
    </location>
</feature>
<dbReference type="RefSeq" id="WP_106772115.1">
    <property type="nucleotide sequence ID" value="NZ_PXYK01000008.1"/>
</dbReference>
<dbReference type="OrthoDB" id="9810508at2"/>
<evidence type="ECO:0000313" key="3">
    <source>
        <dbReference type="Proteomes" id="UP000241229"/>
    </source>
</evidence>
<dbReference type="EMBL" id="PXYK01000008">
    <property type="protein sequence ID" value="PSJ61110.1"/>
    <property type="molecule type" value="Genomic_DNA"/>
</dbReference>
<comment type="caution">
    <text evidence="2">The sequence shown here is derived from an EMBL/GenBank/DDBJ whole genome shotgun (WGS) entry which is preliminary data.</text>
</comment>
<evidence type="ECO:0000313" key="2">
    <source>
        <dbReference type="EMBL" id="PSJ61110.1"/>
    </source>
</evidence>
<dbReference type="CDD" id="cd07983">
    <property type="entry name" value="LPLAT_DUF374-like"/>
    <property type="match status" value="1"/>
</dbReference>
<evidence type="ECO:0000259" key="1">
    <source>
        <dbReference type="Pfam" id="PF04028"/>
    </source>
</evidence>